<gene>
    <name evidence="1" type="primary">Flo1_0</name>
    <name evidence="1" type="ORF">E2C01_033253</name>
</gene>
<reference evidence="1 2" key="1">
    <citation type="submission" date="2019-05" db="EMBL/GenBank/DDBJ databases">
        <title>Another draft genome of Portunus trituberculatus and its Hox gene families provides insights of decapod evolution.</title>
        <authorList>
            <person name="Jeong J.-H."/>
            <person name="Song I."/>
            <person name="Kim S."/>
            <person name="Choi T."/>
            <person name="Kim D."/>
            <person name="Ryu S."/>
            <person name="Kim W."/>
        </authorList>
    </citation>
    <scope>NUCLEOTIDE SEQUENCE [LARGE SCALE GENOMIC DNA]</scope>
    <source>
        <tissue evidence="1">Muscle</tissue>
    </source>
</reference>
<keyword evidence="2" id="KW-1185">Reference proteome</keyword>
<accession>A0A5B7F398</accession>
<dbReference type="SUPFAM" id="SSF117892">
    <property type="entry name" value="Band 7/SPFH domain"/>
    <property type="match status" value="1"/>
</dbReference>
<organism evidence="1 2">
    <name type="scientific">Portunus trituberculatus</name>
    <name type="common">Swimming crab</name>
    <name type="synonym">Neptunus trituberculatus</name>
    <dbReference type="NCBI Taxonomy" id="210409"/>
    <lineage>
        <taxon>Eukaryota</taxon>
        <taxon>Metazoa</taxon>
        <taxon>Ecdysozoa</taxon>
        <taxon>Arthropoda</taxon>
        <taxon>Crustacea</taxon>
        <taxon>Multicrustacea</taxon>
        <taxon>Malacostraca</taxon>
        <taxon>Eumalacostraca</taxon>
        <taxon>Eucarida</taxon>
        <taxon>Decapoda</taxon>
        <taxon>Pleocyemata</taxon>
        <taxon>Brachyura</taxon>
        <taxon>Eubrachyura</taxon>
        <taxon>Portunoidea</taxon>
        <taxon>Portunidae</taxon>
        <taxon>Portuninae</taxon>
        <taxon>Portunus</taxon>
    </lineage>
</organism>
<dbReference type="AlphaFoldDB" id="A0A5B7F398"/>
<dbReference type="EMBL" id="VSRR010004447">
    <property type="protein sequence ID" value="MPC39709.1"/>
    <property type="molecule type" value="Genomic_DNA"/>
</dbReference>
<sequence length="92" mass="10966">MLHKPEDPGFQKRITGIHSGELWYCEMTVNIRTMKTGFLLCFTLLDIYRNRKLFNQRVFEVASKDLYQLGLHVISYTIRDLSDKMVRVSYKF</sequence>
<evidence type="ECO:0000313" key="2">
    <source>
        <dbReference type="Proteomes" id="UP000324222"/>
    </source>
</evidence>
<evidence type="ECO:0000313" key="1">
    <source>
        <dbReference type="EMBL" id="MPC39709.1"/>
    </source>
</evidence>
<name>A0A5B7F398_PORTR</name>
<proteinExistence type="predicted"/>
<dbReference type="Gene3D" id="3.30.479.30">
    <property type="entry name" value="Band 7 domain"/>
    <property type="match status" value="1"/>
</dbReference>
<dbReference type="InterPro" id="IPR036013">
    <property type="entry name" value="Band_7/SPFH_dom_sf"/>
</dbReference>
<protein>
    <submittedName>
        <fullName evidence="1">Flotillin-1</fullName>
    </submittedName>
</protein>
<dbReference type="OrthoDB" id="6080404at2759"/>
<dbReference type="Proteomes" id="UP000324222">
    <property type="component" value="Unassembled WGS sequence"/>
</dbReference>
<comment type="caution">
    <text evidence="1">The sequence shown here is derived from an EMBL/GenBank/DDBJ whole genome shotgun (WGS) entry which is preliminary data.</text>
</comment>